<gene>
    <name evidence="1" type="ORF">ILUMI_09092</name>
</gene>
<dbReference type="OrthoDB" id="6760456at2759"/>
<evidence type="ECO:0000313" key="1">
    <source>
        <dbReference type="EMBL" id="KAF2897083.1"/>
    </source>
</evidence>
<accession>A0A8K0D0F1</accession>
<comment type="caution">
    <text evidence="1">The sequence shown here is derived from an EMBL/GenBank/DDBJ whole genome shotgun (WGS) entry which is preliminary data.</text>
</comment>
<reference evidence="1" key="1">
    <citation type="submission" date="2019-08" db="EMBL/GenBank/DDBJ databases">
        <title>The genome of the North American firefly Photinus pyralis.</title>
        <authorList>
            <consortium name="Photinus pyralis genome working group"/>
            <person name="Fallon T.R."/>
            <person name="Sander Lower S.E."/>
            <person name="Weng J.-K."/>
        </authorList>
    </citation>
    <scope>NUCLEOTIDE SEQUENCE</scope>
    <source>
        <strain evidence="1">TRF0915ILg1</strain>
        <tissue evidence="1">Whole body</tissue>
    </source>
</reference>
<dbReference type="AlphaFoldDB" id="A0A8K0D0F1"/>
<evidence type="ECO:0000313" key="2">
    <source>
        <dbReference type="Proteomes" id="UP000801492"/>
    </source>
</evidence>
<protein>
    <submittedName>
        <fullName evidence="1">Uncharacterized protein</fullName>
    </submittedName>
</protein>
<organism evidence="1 2">
    <name type="scientific">Ignelater luminosus</name>
    <name type="common">Cucubano</name>
    <name type="synonym">Pyrophorus luminosus</name>
    <dbReference type="NCBI Taxonomy" id="2038154"/>
    <lineage>
        <taxon>Eukaryota</taxon>
        <taxon>Metazoa</taxon>
        <taxon>Ecdysozoa</taxon>
        <taxon>Arthropoda</taxon>
        <taxon>Hexapoda</taxon>
        <taxon>Insecta</taxon>
        <taxon>Pterygota</taxon>
        <taxon>Neoptera</taxon>
        <taxon>Endopterygota</taxon>
        <taxon>Coleoptera</taxon>
        <taxon>Polyphaga</taxon>
        <taxon>Elateriformia</taxon>
        <taxon>Elateroidea</taxon>
        <taxon>Elateridae</taxon>
        <taxon>Agrypninae</taxon>
        <taxon>Pyrophorini</taxon>
        <taxon>Ignelater</taxon>
    </lineage>
</organism>
<dbReference type="EMBL" id="VTPC01004484">
    <property type="protein sequence ID" value="KAF2897083.1"/>
    <property type="molecule type" value="Genomic_DNA"/>
</dbReference>
<sequence>MVCLVDYCLGWKDYYSIESIIQRQKSARVDWCQCWCRYMLSKFDNGSSKGVFDVVTGDESWIYQLDPELKRQFRVWV</sequence>
<proteinExistence type="predicted"/>
<dbReference type="Proteomes" id="UP000801492">
    <property type="component" value="Unassembled WGS sequence"/>
</dbReference>
<name>A0A8K0D0F1_IGNLU</name>
<keyword evidence="2" id="KW-1185">Reference proteome</keyword>